<feature type="region of interest" description="Disordered" evidence="1">
    <location>
        <begin position="66"/>
        <end position="104"/>
    </location>
</feature>
<dbReference type="AlphaFoldDB" id="A0A7W6RG74"/>
<evidence type="ECO:0000313" key="3">
    <source>
        <dbReference type="Proteomes" id="UP000554286"/>
    </source>
</evidence>
<reference evidence="2 3" key="1">
    <citation type="submission" date="2020-08" db="EMBL/GenBank/DDBJ databases">
        <title>Genome sequencing of Purple Non-Sulfur Bacteria from various extreme environments.</title>
        <authorList>
            <person name="Mayer M."/>
        </authorList>
    </citation>
    <scope>NUCLEOTIDE SEQUENCE [LARGE SCALE GENOMIC DNA]</scope>
    <source>
        <strain evidence="2 3">JA131</strain>
    </source>
</reference>
<evidence type="ECO:0000256" key="1">
    <source>
        <dbReference type="SAM" id="MobiDB-lite"/>
    </source>
</evidence>
<proteinExistence type="predicted"/>
<accession>A0A7W6RG74</accession>
<dbReference type="Pfam" id="PF10038">
    <property type="entry name" value="DUF2274"/>
    <property type="match status" value="1"/>
</dbReference>
<protein>
    <recommendedName>
        <fullName evidence="4">DUF2274 domain-containing protein</fullName>
    </recommendedName>
</protein>
<evidence type="ECO:0000313" key="2">
    <source>
        <dbReference type="EMBL" id="MBB4267862.1"/>
    </source>
</evidence>
<keyword evidence="3" id="KW-1185">Reference proteome</keyword>
<dbReference type="InterPro" id="IPR018733">
    <property type="entry name" value="DUF2274"/>
</dbReference>
<sequence>MLKLPRLPDRTPVRLTVTLDAPLHAALKQYASLYEATYGDSESVAELIPFILRAFLDADRAFTRARKDGLAEGDDPAAPRRRRRRSAGERDAADSQPTSQETGT</sequence>
<comment type="caution">
    <text evidence="2">The sequence shown here is derived from an EMBL/GenBank/DDBJ whole genome shotgun (WGS) entry which is preliminary data.</text>
</comment>
<dbReference type="EMBL" id="JACIGK010000036">
    <property type="protein sequence ID" value="MBB4267862.1"/>
    <property type="molecule type" value="Genomic_DNA"/>
</dbReference>
<evidence type="ECO:0008006" key="4">
    <source>
        <dbReference type="Google" id="ProtNLM"/>
    </source>
</evidence>
<dbReference type="RefSeq" id="WP_184048006.1">
    <property type="nucleotide sequence ID" value="NZ_JACIGK010000036.1"/>
</dbReference>
<name>A0A7W6RG74_9PROT</name>
<gene>
    <name evidence="2" type="ORF">GGD89_003513</name>
</gene>
<dbReference type="Proteomes" id="UP000554286">
    <property type="component" value="Unassembled WGS sequence"/>
</dbReference>
<organism evidence="2 3">
    <name type="scientific">Roseospira visakhapatnamensis</name>
    <dbReference type="NCBI Taxonomy" id="390880"/>
    <lineage>
        <taxon>Bacteria</taxon>
        <taxon>Pseudomonadati</taxon>
        <taxon>Pseudomonadota</taxon>
        <taxon>Alphaproteobacteria</taxon>
        <taxon>Rhodospirillales</taxon>
        <taxon>Rhodospirillaceae</taxon>
        <taxon>Roseospira</taxon>
    </lineage>
</organism>